<comment type="caution">
    <text evidence="6">The sequence shown here is derived from an EMBL/GenBank/DDBJ whole genome shotgun (WGS) entry which is preliminary data.</text>
</comment>
<feature type="domain" description="Phospholipid/glycerol acyltransferase" evidence="5">
    <location>
        <begin position="51"/>
        <end position="160"/>
    </location>
</feature>
<keyword evidence="4" id="KW-0472">Membrane</keyword>
<dbReference type="InterPro" id="IPR002123">
    <property type="entry name" value="Plipid/glycerol_acylTrfase"/>
</dbReference>
<dbReference type="GO" id="GO:0006654">
    <property type="term" value="P:phosphatidic acid biosynthetic process"/>
    <property type="evidence" value="ECO:0007669"/>
    <property type="project" value="TreeGrafter"/>
</dbReference>
<gene>
    <name evidence="6" type="ORF">LZ24_00804</name>
</gene>
<feature type="transmembrane region" description="Helical" evidence="4">
    <location>
        <begin position="50"/>
        <end position="73"/>
    </location>
</feature>
<comment type="pathway">
    <text evidence="1">Lipid metabolism.</text>
</comment>
<dbReference type="Proteomes" id="UP000318307">
    <property type="component" value="Unassembled WGS sequence"/>
</dbReference>
<dbReference type="AlphaFoldDB" id="A0A562S2N9"/>
<proteinExistence type="predicted"/>
<sequence length="207" mass="23531">MKVVKNMKVQKTTIFDMPVLNTLLWLMASFILWVFGWKMEGDVPEEEKKLVMIAAPHTSNWDFFWTLLLALKLRLKVYMMGKKELTEKPMGFLLKWTGLVPVDRSQRGNTVELAVEIFEKAEKMVLIIPPSGTRSRVSQWKTGFYHIATGAKVPIGLGYLDYATKKGGMGMLLHPTGDMAADMETIRAFYSGVTGKYPEKAFVDEKE</sequence>
<evidence type="ECO:0000256" key="3">
    <source>
        <dbReference type="ARBA" id="ARBA00023315"/>
    </source>
</evidence>
<keyword evidence="4" id="KW-1133">Transmembrane helix</keyword>
<dbReference type="PANTHER" id="PTHR10434:SF9">
    <property type="entry name" value="PHOSPHOLIPID_GLYCEROL ACYLTRANSFERASE DOMAIN-CONTAINING PROTEIN"/>
    <property type="match status" value="1"/>
</dbReference>
<evidence type="ECO:0000313" key="6">
    <source>
        <dbReference type="EMBL" id="TWI75353.1"/>
    </source>
</evidence>
<evidence type="ECO:0000256" key="4">
    <source>
        <dbReference type="SAM" id="Phobius"/>
    </source>
</evidence>
<reference evidence="6 7" key="1">
    <citation type="submission" date="2019-07" db="EMBL/GenBank/DDBJ databases">
        <title>Genome sequencing of 100 strains of the haloalkaliphilic chemolithoautotrophic sulfur-oxidizing bacterium Thioalkalivibrio.</title>
        <authorList>
            <person name="Muyzer G."/>
        </authorList>
    </citation>
    <scope>NUCLEOTIDE SEQUENCE [LARGE SCALE GENOMIC DNA]</scope>
    <source>
        <strain evidence="6 7">ASO4-4</strain>
    </source>
</reference>
<organism evidence="6 7">
    <name type="scientific">Desulfobotulus alkaliphilus</name>
    <dbReference type="NCBI Taxonomy" id="622671"/>
    <lineage>
        <taxon>Bacteria</taxon>
        <taxon>Pseudomonadati</taxon>
        <taxon>Thermodesulfobacteriota</taxon>
        <taxon>Desulfobacteria</taxon>
        <taxon>Desulfobacterales</taxon>
        <taxon>Desulfobacteraceae</taxon>
        <taxon>Desulfobotulus</taxon>
    </lineage>
</organism>
<keyword evidence="4" id="KW-0812">Transmembrane</keyword>
<protein>
    <submittedName>
        <fullName evidence="6">1-acyl-sn-glycerol-3-phosphate acyltransferase</fullName>
    </submittedName>
</protein>
<dbReference type="PANTHER" id="PTHR10434">
    <property type="entry name" value="1-ACYL-SN-GLYCEROL-3-PHOSPHATE ACYLTRANSFERASE"/>
    <property type="match status" value="1"/>
</dbReference>
<keyword evidence="3 6" id="KW-0012">Acyltransferase</keyword>
<keyword evidence="7" id="KW-1185">Reference proteome</keyword>
<dbReference type="GO" id="GO:0003841">
    <property type="term" value="F:1-acylglycerol-3-phosphate O-acyltransferase activity"/>
    <property type="evidence" value="ECO:0007669"/>
    <property type="project" value="TreeGrafter"/>
</dbReference>
<dbReference type="SMART" id="SM00563">
    <property type="entry name" value="PlsC"/>
    <property type="match status" value="1"/>
</dbReference>
<accession>A0A562S2N9</accession>
<evidence type="ECO:0000313" key="7">
    <source>
        <dbReference type="Proteomes" id="UP000318307"/>
    </source>
</evidence>
<evidence type="ECO:0000259" key="5">
    <source>
        <dbReference type="SMART" id="SM00563"/>
    </source>
</evidence>
<evidence type="ECO:0000256" key="1">
    <source>
        <dbReference type="ARBA" id="ARBA00005189"/>
    </source>
</evidence>
<dbReference type="Pfam" id="PF01553">
    <property type="entry name" value="Acyltransferase"/>
    <property type="match status" value="1"/>
</dbReference>
<feature type="transmembrane region" description="Helical" evidence="4">
    <location>
        <begin position="20"/>
        <end position="38"/>
    </location>
</feature>
<name>A0A562S2N9_9BACT</name>
<keyword evidence="2 6" id="KW-0808">Transferase</keyword>
<evidence type="ECO:0000256" key="2">
    <source>
        <dbReference type="ARBA" id="ARBA00022679"/>
    </source>
</evidence>
<dbReference type="SUPFAM" id="SSF69593">
    <property type="entry name" value="Glycerol-3-phosphate (1)-acyltransferase"/>
    <property type="match status" value="1"/>
</dbReference>
<dbReference type="EMBL" id="VLLC01000004">
    <property type="protein sequence ID" value="TWI75353.1"/>
    <property type="molecule type" value="Genomic_DNA"/>
</dbReference>